<dbReference type="InterPro" id="IPR036188">
    <property type="entry name" value="FAD/NAD-bd_sf"/>
</dbReference>
<name>A0A7D6VFT3_9NOCA</name>
<evidence type="ECO:0000256" key="1">
    <source>
        <dbReference type="ARBA" id="ARBA00001974"/>
    </source>
</evidence>
<reference evidence="5 6" key="1">
    <citation type="submission" date="2020-07" db="EMBL/GenBank/DDBJ databases">
        <authorList>
            <person name="Zhuang K."/>
            <person name="Ran Y."/>
        </authorList>
    </citation>
    <scope>NUCLEOTIDE SEQUENCE [LARGE SCALE GENOMIC DNA]</scope>
    <source>
        <strain evidence="5 6">WCH-YHL-001</strain>
    </source>
</reference>
<evidence type="ECO:0000256" key="3">
    <source>
        <dbReference type="ARBA" id="ARBA00022827"/>
    </source>
</evidence>
<feature type="domain" description="FAD-binding" evidence="4">
    <location>
        <begin position="2"/>
        <end position="349"/>
    </location>
</feature>
<dbReference type="InterPro" id="IPR002938">
    <property type="entry name" value="FAD-bd"/>
</dbReference>
<organism evidence="5 6">
    <name type="scientific">Nocardia huaxiensis</name>
    <dbReference type="NCBI Taxonomy" id="2755382"/>
    <lineage>
        <taxon>Bacteria</taxon>
        <taxon>Bacillati</taxon>
        <taxon>Actinomycetota</taxon>
        <taxon>Actinomycetes</taxon>
        <taxon>Mycobacteriales</taxon>
        <taxon>Nocardiaceae</taxon>
        <taxon>Nocardia</taxon>
    </lineage>
</organism>
<dbReference type="Pfam" id="PF01494">
    <property type="entry name" value="FAD_binding_3"/>
    <property type="match status" value="1"/>
</dbReference>
<gene>
    <name evidence="5" type="ORF">H0264_02450</name>
</gene>
<accession>A0A7D6VFT3</accession>
<dbReference type="Gene3D" id="3.40.30.120">
    <property type="match status" value="1"/>
</dbReference>
<evidence type="ECO:0000313" key="5">
    <source>
        <dbReference type="EMBL" id="QLY34073.1"/>
    </source>
</evidence>
<comment type="cofactor">
    <cofactor evidence="1">
        <name>FAD</name>
        <dbReference type="ChEBI" id="CHEBI:57692"/>
    </cofactor>
</comment>
<protein>
    <submittedName>
        <fullName evidence="5">FAD-dependent monooxygenase</fullName>
    </submittedName>
</protein>
<keyword evidence="5" id="KW-0503">Monooxygenase</keyword>
<dbReference type="InterPro" id="IPR050641">
    <property type="entry name" value="RIFMO-like"/>
</dbReference>
<dbReference type="PANTHER" id="PTHR43004:SF19">
    <property type="entry name" value="BINDING MONOOXYGENASE, PUTATIVE (JCVI)-RELATED"/>
    <property type="match status" value="1"/>
</dbReference>
<dbReference type="Pfam" id="PF21274">
    <property type="entry name" value="Rng_hyd_C"/>
    <property type="match status" value="1"/>
</dbReference>
<sequence>MDTDVIIVGAGPTGLMLATELRLAGVRPLVLERRLQHSSVPKASGLGGQILDLLHYRGALEPIFEASGGYHPAARFPFGGVHLDFTQLVDPPMRAMPLPQARLEELLTDRLTTLGGEVHRGHEVIAVEQDERTVTAQVQGPDGPYRVTARFLVGCDGGRSRIRDMAGISFEGTTYPEVNRFATVELPDAVTVLDNGDLDIPGFGRLASGFTRTERGLFAFGAAIPGEPLSVFTTEDELTEYDNDDPLTLPELRASIHRVLGVDLAVANPTRLSRFTFQARQADRYRAGRILLAGDAAHQFPATGIALNAGMLDTVNLAWKLGAAVHGWAPDALLDTYHAERHFAGERTMLHAQAQVALRRGTDPAADALRAVFQELVTDEPALRRMGSMIAGTNFRYSLPNPNGHTLTGAFAPDLPLHTDDGVTTVAALMPPARPVLLDLADRADLRELAADWSDRVDIVQAKTEDRPADLILIRPDAHIAYAATIDEPTDTAAPALREALTRWFGAPA</sequence>
<dbReference type="Proteomes" id="UP000515512">
    <property type="component" value="Chromosome"/>
</dbReference>
<evidence type="ECO:0000313" key="6">
    <source>
        <dbReference type="Proteomes" id="UP000515512"/>
    </source>
</evidence>
<dbReference type="GO" id="GO:0016709">
    <property type="term" value="F:oxidoreductase activity, acting on paired donors, with incorporation or reduction of molecular oxygen, NAD(P)H as one donor, and incorporation of one atom of oxygen"/>
    <property type="evidence" value="ECO:0007669"/>
    <property type="project" value="UniProtKB-ARBA"/>
</dbReference>
<proteinExistence type="predicted"/>
<evidence type="ECO:0000256" key="2">
    <source>
        <dbReference type="ARBA" id="ARBA00022630"/>
    </source>
</evidence>
<dbReference type="PANTHER" id="PTHR43004">
    <property type="entry name" value="TRK SYSTEM POTASSIUM UPTAKE PROTEIN"/>
    <property type="match status" value="1"/>
</dbReference>
<evidence type="ECO:0000259" key="4">
    <source>
        <dbReference type="Pfam" id="PF01494"/>
    </source>
</evidence>
<dbReference type="Gene3D" id="3.50.50.60">
    <property type="entry name" value="FAD/NAD(P)-binding domain"/>
    <property type="match status" value="1"/>
</dbReference>
<dbReference type="GO" id="GO:0071949">
    <property type="term" value="F:FAD binding"/>
    <property type="evidence" value="ECO:0007669"/>
    <property type="project" value="InterPro"/>
</dbReference>
<dbReference type="SUPFAM" id="SSF51905">
    <property type="entry name" value="FAD/NAD(P)-binding domain"/>
    <property type="match status" value="1"/>
</dbReference>
<dbReference type="EMBL" id="CP059399">
    <property type="protein sequence ID" value="QLY34073.1"/>
    <property type="molecule type" value="Genomic_DNA"/>
</dbReference>
<keyword evidence="3" id="KW-0274">FAD</keyword>
<dbReference type="PRINTS" id="PR00420">
    <property type="entry name" value="RNGMNOXGNASE"/>
</dbReference>
<keyword evidence="6" id="KW-1185">Reference proteome</keyword>
<dbReference type="AlphaFoldDB" id="A0A7D6VFT3"/>
<dbReference type="KEGG" id="nhu:H0264_02450"/>
<dbReference type="Gene3D" id="3.30.70.2450">
    <property type="match status" value="1"/>
</dbReference>
<keyword evidence="2" id="KW-0285">Flavoprotein</keyword>
<keyword evidence="5" id="KW-0560">Oxidoreductase</keyword>